<protein>
    <submittedName>
        <fullName evidence="2">GCN5 family acetyltransferase, putative</fullName>
    </submittedName>
</protein>
<dbReference type="EMBL" id="BDSA01000001">
    <property type="protein sequence ID" value="GBE58774.1"/>
    <property type="molecule type" value="Genomic_DNA"/>
</dbReference>
<gene>
    <name evidence="2" type="ORF">BOVATA_002670</name>
</gene>
<accession>A0A2H6K700</accession>
<dbReference type="OrthoDB" id="361041at2759"/>
<proteinExistence type="predicted"/>
<evidence type="ECO:0000313" key="3">
    <source>
        <dbReference type="Proteomes" id="UP000236319"/>
    </source>
</evidence>
<dbReference type="GO" id="GO:0016740">
    <property type="term" value="F:transferase activity"/>
    <property type="evidence" value="ECO:0007669"/>
    <property type="project" value="UniProtKB-KW"/>
</dbReference>
<comment type="caution">
    <text evidence="2">The sequence shown here is derived from an EMBL/GenBank/DDBJ whole genome shotgun (WGS) entry which is preliminary data.</text>
</comment>
<keyword evidence="3" id="KW-1185">Reference proteome</keyword>
<evidence type="ECO:0000256" key="1">
    <source>
        <dbReference type="SAM" id="MobiDB-lite"/>
    </source>
</evidence>
<feature type="compositionally biased region" description="Basic residues" evidence="1">
    <location>
        <begin position="209"/>
        <end position="223"/>
    </location>
</feature>
<reference evidence="2 3" key="1">
    <citation type="journal article" date="2017" name="BMC Genomics">
        <title>Whole-genome assembly of Babesia ovata and comparative genomics between closely related pathogens.</title>
        <authorList>
            <person name="Yamagishi J."/>
            <person name="Asada M."/>
            <person name="Hakimi H."/>
            <person name="Tanaka T.Q."/>
            <person name="Sugimoto C."/>
            <person name="Kawazu S."/>
        </authorList>
    </citation>
    <scope>NUCLEOTIDE SEQUENCE [LARGE SCALE GENOMIC DNA]</scope>
    <source>
        <strain evidence="2 3">Miyake</strain>
    </source>
</reference>
<dbReference type="VEuPathDB" id="PiroplasmaDB:BOVATA_002670"/>
<name>A0A2H6K700_9APIC</name>
<sequence>MLNQPGEVCIWGPRFSRESGRNRDPIRSLATVEEVTKEGNCWKTDNGAICEIPKHADRSQGFVVQAAETSHRAVKSGSNRFQVNNSCHLNREFKRPDNDDRECARLQSPRTDKRSDLTEGYNMTAHGGQIQCHTVVTCPEGRQSPSRYLASATKRVTRTAIKEEQIASIDDIVGQEGTDDAAFTDTSFASTLTRESLNELQMQTAMSRCSKRAHKAGQNRKRRSDADQRQQYTLLHYSVHQQMELLDELIASLGQCYPRWKHRRFGLQRFYCHKFNIHLNAVSRNNYVKLLSNMWEGFEKTGINSWSSGNIWLQLLTHEYQVHRAKPNEISANREYSNSKRVEEVLQQLDEISSCFCNERCAMDFMRHSSYWGPTAQTTVTLEEEPVKEPIGECFATTDNVKKGQNSSKVFAIVSFYKERGIIHNFTRPYEHGVQVTPMPGFRRSVVCLSCGRVCWCSCERKLFRTYREQKKVVESDRVSAPTESGESPSEIYDYGYDDVAKQCREGEPPNEDDDEEQEEITDIHEFVNTLQNKKQSLHPNIAQTAITVANSKKLDCGIIHCYHTSEVEEDQSEPASPSELKQQLLRATVLRGSIDDIFAAIKPRMGDFTLPENTHGIFEEWRNVPIYRSWRKCWWRLVDKDAIDTSDDAVRPFVLRALERLDALGNVRFNLEYGYVAVGYLQKRSRTCSYWRHFYIGQHGLWRTFIKAAEYNIMISTLPLELQLDPKSMHWTVCKCHQGDMYRKSFSTVKRGLVLGYAMAISWYENLLQELNGASTSYSDFDEESDVGCDEFDEQFFLKQDSAIYEGVNTVEQAFLSAKRRKIVLSGDRGFGAMGRSGSRADTDTVDPRVIASAKEKLMLDHNLWYADINNLFPETNKDGFGDVEPAKGMTLRNLVTQYSELRDYFTLSLKHLDECVYTLKMCVNNAQTKGNMDLVEPILRLNDDKKLADVIPQVPMQWVTFHQANDSWTCVLECYACITCAPRACTKQNCTKFQNGKEVIDLLRKKFGPCSVEFTRHPFQTSEGDSAEPPTETDDCCVVGFSAQKFGFNGAKALATEFRKRFIQIVYSSMKYDGSFSDALLGMIAEEIGLLTSTDAYILPNKGNEEQRQNLIESLTCGVCSTFGDRMQHRNGTVLLKQLVKSSVPGKRLSEVFALEQMAEAILMDFKIDIKFCPVHMAWVVWWLDCMQQKRVMFYRVEDLINVNSLEEALAELEKHWMDAVSAHVEYTVGHTAERCQLTIMYRFEEAFHHLTGLQKNLYDAFHTAFAMALRAITDSRQEFKLIKRLWQINKNEPDDLVARDVNAQSFALTDTVVFPFGALHDEGTPPLSDAE</sequence>
<dbReference type="Proteomes" id="UP000236319">
    <property type="component" value="Unassembled WGS sequence"/>
</dbReference>
<feature type="region of interest" description="Disordered" evidence="1">
    <location>
        <begin position="208"/>
        <end position="227"/>
    </location>
</feature>
<keyword evidence="2" id="KW-0808">Transferase</keyword>
<dbReference type="RefSeq" id="XP_028865017.1">
    <property type="nucleotide sequence ID" value="XM_029009184.1"/>
</dbReference>
<dbReference type="GeneID" id="39872544"/>
<organism evidence="2 3">
    <name type="scientific">Babesia ovata</name>
    <dbReference type="NCBI Taxonomy" id="189622"/>
    <lineage>
        <taxon>Eukaryota</taxon>
        <taxon>Sar</taxon>
        <taxon>Alveolata</taxon>
        <taxon>Apicomplexa</taxon>
        <taxon>Aconoidasida</taxon>
        <taxon>Piroplasmida</taxon>
        <taxon>Babesiidae</taxon>
        <taxon>Babesia</taxon>
    </lineage>
</organism>
<evidence type="ECO:0000313" key="2">
    <source>
        <dbReference type="EMBL" id="GBE58774.1"/>
    </source>
</evidence>